<protein>
    <recommendedName>
        <fullName evidence="5">Tyr recombinase domain-containing protein</fullName>
    </recommendedName>
</protein>
<comment type="caution">
    <text evidence="3">The sequence shown here is derived from an EMBL/GenBank/DDBJ whole genome shotgun (WGS) entry which is preliminary data.</text>
</comment>
<dbReference type="GO" id="GO:0003677">
    <property type="term" value="F:DNA binding"/>
    <property type="evidence" value="ECO:0007669"/>
    <property type="project" value="InterPro"/>
</dbReference>
<evidence type="ECO:0000256" key="2">
    <source>
        <dbReference type="SAM" id="MobiDB-lite"/>
    </source>
</evidence>
<dbReference type="STRING" id="66430.ACS04_02960"/>
<dbReference type="GO" id="GO:0015074">
    <property type="term" value="P:DNA integration"/>
    <property type="evidence" value="ECO:0007669"/>
    <property type="project" value="InterPro"/>
</dbReference>
<dbReference type="EMBL" id="LFML01000012">
    <property type="protein sequence ID" value="KMO99290.1"/>
    <property type="molecule type" value="Genomic_DNA"/>
</dbReference>
<proteinExistence type="predicted"/>
<dbReference type="GO" id="GO:0006310">
    <property type="term" value="P:DNA recombination"/>
    <property type="evidence" value="ECO:0007669"/>
    <property type="project" value="UniProtKB-KW"/>
</dbReference>
<dbReference type="Gene3D" id="1.10.443.10">
    <property type="entry name" value="Intergrase catalytic core"/>
    <property type="match status" value="1"/>
</dbReference>
<evidence type="ECO:0000313" key="3">
    <source>
        <dbReference type="EMBL" id="KMO99290.1"/>
    </source>
</evidence>
<keyword evidence="4" id="KW-1185">Reference proteome</keyword>
<keyword evidence="1" id="KW-0233">DNA recombination</keyword>
<dbReference type="InterPro" id="IPR013762">
    <property type="entry name" value="Integrase-like_cat_sf"/>
</dbReference>
<dbReference type="Proteomes" id="UP000035932">
    <property type="component" value="Unassembled WGS sequence"/>
</dbReference>
<feature type="region of interest" description="Disordered" evidence="2">
    <location>
        <begin position="1"/>
        <end position="57"/>
    </location>
</feature>
<gene>
    <name evidence="3" type="ORF">ACS04_02960</name>
</gene>
<reference evidence="3 4" key="1">
    <citation type="submission" date="2015-06" db="EMBL/GenBank/DDBJ databases">
        <title>Recapitulation of the evolution of biosynthetic gene clusters reveals hidden chemical diversity on bacterial genomes.</title>
        <authorList>
            <person name="Cruz-Morales P."/>
            <person name="Martinez-Guerrero C."/>
            <person name="Morales-Escalante M.A."/>
            <person name="Yanez-Guerra L.A."/>
            <person name="Kopp J.F."/>
            <person name="Feldmann J."/>
            <person name="Ramos-Aboites H.E."/>
            <person name="Barona-Gomez F."/>
        </authorList>
    </citation>
    <scope>NUCLEOTIDE SEQUENCE [LARGE SCALE GENOMIC DNA]</scope>
    <source>
        <strain evidence="3 4">ATCC 31245</strain>
    </source>
</reference>
<dbReference type="InterPro" id="IPR011010">
    <property type="entry name" value="DNA_brk_join_enz"/>
</dbReference>
<evidence type="ECO:0000313" key="4">
    <source>
        <dbReference type="Proteomes" id="UP000035932"/>
    </source>
</evidence>
<accession>A0A0J6XSY4</accession>
<sequence length="123" mass="13310">MVEDRGPRLLGVRRARPDTWSAQPPLGLPERPLGSGDDAEDGRFPTSGQSSASTRSSRLASAIGIRWRLMMLLGAYVFMRPEGLAELRRADIVLDTGSVRVRRVAPQLSTGSRVIGDPKSPDG</sequence>
<organism evidence="3 4">
    <name type="scientific">Streptomyces roseus</name>
    <dbReference type="NCBI Taxonomy" id="66430"/>
    <lineage>
        <taxon>Bacteria</taxon>
        <taxon>Bacillati</taxon>
        <taxon>Actinomycetota</taxon>
        <taxon>Actinomycetes</taxon>
        <taxon>Kitasatosporales</taxon>
        <taxon>Streptomycetaceae</taxon>
        <taxon>Streptomyces</taxon>
    </lineage>
</organism>
<evidence type="ECO:0000256" key="1">
    <source>
        <dbReference type="ARBA" id="ARBA00023172"/>
    </source>
</evidence>
<dbReference type="AlphaFoldDB" id="A0A0J6XSY4"/>
<feature type="compositionally biased region" description="Low complexity" evidence="2">
    <location>
        <begin position="46"/>
        <end position="57"/>
    </location>
</feature>
<dbReference type="SUPFAM" id="SSF56349">
    <property type="entry name" value="DNA breaking-rejoining enzymes"/>
    <property type="match status" value="1"/>
</dbReference>
<name>A0A0J6XSY4_9ACTN</name>
<evidence type="ECO:0008006" key="5">
    <source>
        <dbReference type="Google" id="ProtNLM"/>
    </source>
</evidence>
<dbReference type="PATRIC" id="fig|66430.4.peg.1113"/>